<accession>A0A7M7P660</accession>
<keyword evidence="4" id="KW-0812">Transmembrane</keyword>
<evidence type="ECO:0000256" key="4">
    <source>
        <dbReference type="SAM" id="Phobius"/>
    </source>
</evidence>
<feature type="disulfide bond" evidence="3">
    <location>
        <begin position="100"/>
        <end position="110"/>
    </location>
</feature>
<dbReference type="Proteomes" id="UP000007110">
    <property type="component" value="Unassembled WGS sequence"/>
</dbReference>
<keyword evidence="9" id="KW-1185">Reference proteome</keyword>
<reference evidence="8" key="2">
    <citation type="submission" date="2021-01" db="UniProtKB">
        <authorList>
            <consortium name="EnsemblMetazoa"/>
        </authorList>
    </citation>
    <scope>IDENTIFICATION</scope>
</reference>
<dbReference type="PROSITE" id="PS01186">
    <property type="entry name" value="EGF_2"/>
    <property type="match status" value="1"/>
</dbReference>
<dbReference type="Gene3D" id="2.10.25.10">
    <property type="entry name" value="Laminin"/>
    <property type="match status" value="1"/>
</dbReference>
<evidence type="ECO:0000256" key="3">
    <source>
        <dbReference type="PROSITE-ProRule" id="PRU00076"/>
    </source>
</evidence>
<sequence length="444" mass="48626">MEQKYVLECTYGIVICLSIALLVSSDASMNETKTCCTDRFGLNYTLPMFFECQKKGHLNGSMVQTIPKLIPNSLGGGGCPRRESKLGVPPGRRVCRFPDCDINPCENGWCEETMTGYRCHCPIGFQGKQCHELDTNPPATTQGIFVTCLKDITVTVELGTPNKSIEFTPPSAVNREGTVVLVSQNYISGDDFPVGSTLVEYIFADESGNQASLCTFNVNVNTVDTTPPVVQSCPSNQTFSVLKTTTPITWTPPTASDASGIAFIVANYEPGVNVSVNSPISVIYTVTDNSGLVNTNCSFNITLVSVETEWECTSSKCYRFDTRWLMWHHAHNICPTLGPITTAAGDRTPSLLFADTEEASRLALILKHGNDLRDSWINCNEMETKGLFMCDVDGNGAVQINSTSWSSGHPTGYGNEKCVALSYHYKWRDLPCHYARSSVCQIVL</sequence>
<dbReference type="InterPro" id="IPR001881">
    <property type="entry name" value="EGF-like_Ca-bd_dom"/>
</dbReference>
<dbReference type="AlphaFoldDB" id="A0A7M7P660"/>
<dbReference type="Pfam" id="PF00008">
    <property type="entry name" value="EGF"/>
    <property type="match status" value="1"/>
</dbReference>
<evidence type="ECO:0000313" key="9">
    <source>
        <dbReference type="Proteomes" id="UP000007110"/>
    </source>
</evidence>
<dbReference type="Pfam" id="PF00059">
    <property type="entry name" value="Lectin_C"/>
    <property type="match status" value="1"/>
</dbReference>
<dbReference type="OrthoDB" id="418245at2759"/>
<dbReference type="PROSITE" id="PS00615">
    <property type="entry name" value="C_TYPE_LECTIN_1"/>
    <property type="match status" value="1"/>
</dbReference>
<dbReference type="InParanoid" id="A0A7M7P660"/>
<dbReference type="InterPro" id="IPR016187">
    <property type="entry name" value="CTDL_fold"/>
</dbReference>
<evidence type="ECO:0000259" key="5">
    <source>
        <dbReference type="PROSITE" id="PS50026"/>
    </source>
</evidence>
<evidence type="ECO:0000256" key="2">
    <source>
        <dbReference type="ARBA" id="ARBA00023157"/>
    </source>
</evidence>
<dbReference type="InterPro" id="IPR001304">
    <property type="entry name" value="C-type_lectin-like"/>
</dbReference>
<dbReference type="OMA" id="WIWINCN"/>
<proteinExistence type="predicted"/>
<evidence type="ECO:0000259" key="7">
    <source>
        <dbReference type="PROSITE" id="PS50825"/>
    </source>
</evidence>
<keyword evidence="2 3" id="KW-1015">Disulfide bond</keyword>
<keyword evidence="4" id="KW-1133">Transmembrane helix</keyword>
<protein>
    <submittedName>
        <fullName evidence="8">Uncharacterized protein</fullName>
    </submittedName>
</protein>
<dbReference type="InterPro" id="IPR016186">
    <property type="entry name" value="C-type_lectin-like/link_sf"/>
</dbReference>
<dbReference type="CDD" id="cd00054">
    <property type="entry name" value="EGF_CA"/>
    <property type="match status" value="1"/>
</dbReference>
<dbReference type="CDD" id="cd00037">
    <property type="entry name" value="CLECT"/>
    <property type="match status" value="1"/>
</dbReference>
<dbReference type="SUPFAM" id="SSF57196">
    <property type="entry name" value="EGF/Laminin"/>
    <property type="match status" value="1"/>
</dbReference>
<dbReference type="SMART" id="SM00179">
    <property type="entry name" value="EGF_CA"/>
    <property type="match status" value="1"/>
</dbReference>
<dbReference type="RefSeq" id="XP_030846924.1">
    <property type="nucleotide sequence ID" value="XM_030991064.1"/>
</dbReference>
<reference evidence="9" key="1">
    <citation type="submission" date="2015-02" db="EMBL/GenBank/DDBJ databases">
        <title>Genome sequencing for Strongylocentrotus purpuratus.</title>
        <authorList>
            <person name="Murali S."/>
            <person name="Liu Y."/>
            <person name="Vee V."/>
            <person name="English A."/>
            <person name="Wang M."/>
            <person name="Skinner E."/>
            <person name="Han Y."/>
            <person name="Muzny D.M."/>
            <person name="Worley K.C."/>
            <person name="Gibbs R.A."/>
        </authorList>
    </citation>
    <scope>NUCLEOTIDE SEQUENCE</scope>
</reference>
<dbReference type="GO" id="GO:0005509">
    <property type="term" value="F:calcium ion binding"/>
    <property type="evidence" value="ECO:0007669"/>
    <property type="project" value="InterPro"/>
</dbReference>
<dbReference type="KEGG" id="spu:105439587"/>
<keyword evidence="3" id="KW-0245">EGF-like domain</keyword>
<dbReference type="SUPFAM" id="SSF56436">
    <property type="entry name" value="C-type lectin-like"/>
    <property type="match status" value="1"/>
</dbReference>
<dbReference type="PROSITE" id="PS00022">
    <property type="entry name" value="EGF_1"/>
    <property type="match status" value="1"/>
</dbReference>
<dbReference type="PANTHER" id="PTHR24273">
    <property type="entry name" value="FI04643P-RELATED"/>
    <property type="match status" value="1"/>
</dbReference>
<dbReference type="PANTHER" id="PTHR24273:SF32">
    <property type="entry name" value="HYALIN"/>
    <property type="match status" value="1"/>
</dbReference>
<feature type="transmembrane region" description="Helical" evidence="4">
    <location>
        <begin position="5"/>
        <end position="23"/>
    </location>
</feature>
<feature type="domain" description="C-type lectin" evidence="6">
    <location>
        <begin position="313"/>
        <end position="441"/>
    </location>
</feature>
<dbReference type="PROSITE" id="PS50041">
    <property type="entry name" value="C_TYPE_LECTIN_2"/>
    <property type="match status" value="1"/>
</dbReference>
<dbReference type="InterPro" id="IPR000742">
    <property type="entry name" value="EGF"/>
</dbReference>
<keyword evidence="4" id="KW-0472">Membrane</keyword>
<feature type="domain" description="EGF-like" evidence="5">
    <location>
        <begin position="96"/>
        <end position="131"/>
    </location>
</feature>
<organism evidence="8 9">
    <name type="scientific">Strongylocentrotus purpuratus</name>
    <name type="common">Purple sea urchin</name>
    <dbReference type="NCBI Taxonomy" id="7668"/>
    <lineage>
        <taxon>Eukaryota</taxon>
        <taxon>Metazoa</taxon>
        <taxon>Echinodermata</taxon>
        <taxon>Eleutherozoa</taxon>
        <taxon>Echinozoa</taxon>
        <taxon>Echinoidea</taxon>
        <taxon>Euechinoidea</taxon>
        <taxon>Echinacea</taxon>
        <taxon>Camarodonta</taxon>
        <taxon>Echinidea</taxon>
        <taxon>Strongylocentrotidae</taxon>
        <taxon>Strongylocentrotus</taxon>
    </lineage>
</organism>
<dbReference type="SMART" id="SM00181">
    <property type="entry name" value="EGF"/>
    <property type="match status" value="1"/>
</dbReference>
<dbReference type="SMART" id="SM00034">
    <property type="entry name" value="CLECT"/>
    <property type="match status" value="1"/>
</dbReference>
<feature type="domain" description="HYR" evidence="7">
    <location>
        <begin position="223"/>
        <end position="305"/>
    </location>
</feature>
<dbReference type="Gene3D" id="3.10.100.10">
    <property type="entry name" value="Mannose-Binding Protein A, subunit A"/>
    <property type="match status" value="1"/>
</dbReference>
<dbReference type="PROSITE" id="PS50026">
    <property type="entry name" value="EGF_3"/>
    <property type="match status" value="1"/>
</dbReference>
<evidence type="ECO:0000256" key="1">
    <source>
        <dbReference type="ARBA" id="ARBA00022737"/>
    </source>
</evidence>
<feature type="domain" description="HYR" evidence="7">
    <location>
        <begin position="133"/>
        <end position="222"/>
    </location>
</feature>
<evidence type="ECO:0000313" key="8">
    <source>
        <dbReference type="EnsemblMetazoa" id="XP_030846924"/>
    </source>
</evidence>
<dbReference type="Pfam" id="PF02494">
    <property type="entry name" value="HYR"/>
    <property type="match status" value="2"/>
</dbReference>
<feature type="disulfide bond" evidence="3">
    <location>
        <begin position="121"/>
        <end position="130"/>
    </location>
</feature>
<dbReference type="PROSITE" id="PS50825">
    <property type="entry name" value="HYR"/>
    <property type="match status" value="2"/>
</dbReference>
<name>A0A7M7P660_STRPU</name>
<dbReference type="EnsemblMetazoa" id="XM_030991064">
    <property type="protein sequence ID" value="XP_030846924"/>
    <property type="gene ID" value="LOC105439587"/>
</dbReference>
<dbReference type="InterPro" id="IPR003410">
    <property type="entry name" value="HYR_dom"/>
</dbReference>
<comment type="caution">
    <text evidence="3">Lacks conserved residue(s) required for the propagation of feature annotation.</text>
</comment>
<dbReference type="GeneID" id="105439587"/>
<evidence type="ECO:0000259" key="6">
    <source>
        <dbReference type="PROSITE" id="PS50041"/>
    </source>
</evidence>
<keyword evidence="1" id="KW-0677">Repeat</keyword>
<dbReference type="InterPro" id="IPR018378">
    <property type="entry name" value="C-type_lectin_CS"/>
</dbReference>